<keyword evidence="3" id="KW-1185">Reference proteome</keyword>
<feature type="transmembrane region" description="Helical" evidence="1">
    <location>
        <begin position="267"/>
        <end position="287"/>
    </location>
</feature>
<feature type="transmembrane region" description="Helical" evidence="1">
    <location>
        <begin position="196"/>
        <end position="215"/>
    </location>
</feature>
<feature type="transmembrane region" description="Helical" evidence="1">
    <location>
        <begin position="160"/>
        <end position="184"/>
    </location>
</feature>
<sequence length="359" mass="42089">MIFASFVEVNGDGYSKKNRFLLWIAGIGLIILGGLRNWVGADYPVYLEMYYHWLQIAPWQDVTDKLLFRDSQQEIEALYIVLNKLLFSLAAPFHIFTLIVAIIVIGLKMFVYSKNSPYPIFSLLLIFIPVFFTTDSGQMRQALAMVLCYYSYEYIKKRNFWMFLLMVYLAMQFHKSAVIFIPAYWIVNISLNSTRITVLILISILLSPLKIYLLFPGLIESFTPKDVAAGYTGYVELEEQTSVFMDMMLLMFATFIVTYNKEACSRVWYYEYMRNIVVFGICLYFIFRSNPAFATRLIGMYTTFSAMLIPSIAYALSKTQRKMLHLYFVIFMIFYYFVFAKYQGLAGRWTPETYSNFLW</sequence>
<dbReference type="Proteomes" id="UP001432059">
    <property type="component" value="Chromosome"/>
</dbReference>
<protein>
    <submittedName>
        <fullName evidence="2">EpsG family protein</fullName>
    </submittedName>
</protein>
<feature type="transmembrane region" description="Helical" evidence="1">
    <location>
        <begin position="293"/>
        <end position="316"/>
    </location>
</feature>
<organism evidence="2 3">
    <name type="scientific">Bergeyella porcorum</name>
    <dbReference type="NCBI Taxonomy" id="1735111"/>
    <lineage>
        <taxon>Bacteria</taxon>
        <taxon>Pseudomonadati</taxon>
        <taxon>Bacteroidota</taxon>
        <taxon>Flavobacteriia</taxon>
        <taxon>Flavobacteriales</taxon>
        <taxon>Weeksellaceae</taxon>
        <taxon>Bergeyella</taxon>
    </lineage>
</organism>
<feature type="transmembrane region" description="Helical" evidence="1">
    <location>
        <begin position="85"/>
        <end position="106"/>
    </location>
</feature>
<accession>A0AAU0F3Y4</accession>
<feature type="transmembrane region" description="Helical" evidence="1">
    <location>
        <begin position="20"/>
        <end position="39"/>
    </location>
</feature>
<name>A0AAU0F3Y4_9FLAO</name>
<feature type="transmembrane region" description="Helical" evidence="1">
    <location>
        <begin position="323"/>
        <end position="342"/>
    </location>
</feature>
<gene>
    <name evidence="2" type="ORF">BPO_1897</name>
</gene>
<keyword evidence="1" id="KW-0472">Membrane</keyword>
<evidence type="ECO:0000256" key="1">
    <source>
        <dbReference type="SAM" id="Phobius"/>
    </source>
</evidence>
<evidence type="ECO:0000313" key="3">
    <source>
        <dbReference type="Proteomes" id="UP001432059"/>
    </source>
</evidence>
<dbReference type="EMBL" id="CP136426">
    <property type="protein sequence ID" value="WOC52544.1"/>
    <property type="molecule type" value="Genomic_DNA"/>
</dbReference>
<feature type="transmembrane region" description="Helical" evidence="1">
    <location>
        <begin position="243"/>
        <end position="260"/>
    </location>
</feature>
<keyword evidence="1" id="KW-1133">Transmembrane helix</keyword>
<proteinExistence type="predicted"/>
<dbReference type="KEGG" id="bpor:BPO_1897"/>
<reference evidence="2" key="1">
    <citation type="submission" date="2023-10" db="EMBL/GenBank/DDBJ databases">
        <title>Characterization and whole genome sequencing of a novel strain of Bergeyella porcorum QD2021 isolated from pig.</title>
        <authorList>
            <person name="Liu G."/>
            <person name="Chen C."/>
            <person name="Han X."/>
        </authorList>
    </citation>
    <scope>NUCLEOTIDE SEQUENCE</scope>
    <source>
        <strain evidence="2">QD2021</strain>
    </source>
</reference>
<dbReference type="AlphaFoldDB" id="A0AAU0F3Y4"/>
<dbReference type="Pfam" id="PF14897">
    <property type="entry name" value="EpsG"/>
    <property type="match status" value="1"/>
</dbReference>
<feature type="transmembrane region" description="Helical" evidence="1">
    <location>
        <begin position="118"/>
        <end position="134"/>
    </location>
</feature>
<evidence type="ECO:0000313" key="2">
    <source>
        <dbReference type="EMBL" id="WOC52544.1"/>
    </source>
</evidence>
<keyword evidence="1" id="KW-0812">Transmembrane</keyword>
<dbReference type="InterPro" id="IPR049458">
    <property type="entry name" value="EpsG-like"/>
</dbReference>